<dbReference type="PANTHER" id="PTHR45766:SF6">
    <property type="entry name" value="SWI_SNF-RELATED MATRIX-ASSOCIATED ACTIN-DEPENDENT REGULATOR OF CHROMATIN SUBFAMILY A-LIKE PROTEIN 1"/>
    <property type="match status" value="1"/>
</dbReference>
<dbReference type="InterPro" id="IPR024975">
    <property type="entry name" value="NOV_C"/>
</dbReference>
<accession>A0A7V7PMH6</accession>
<name>A0A7V7PMH6_9HYPH</name>
<dbReference type="InterPro" id="IPR057342">
    <property type="entry name" value="DEXDc_RapA"/>
</dbReference>
<dbReference type="AlphaFoldDB" id="A0A7V7PMH6"/>
<reference evidence="7 8" key="1">
    <citation type="submission" date="2019-09" db="EMBL/GenBank/DDBJ databases">
        <title>YIM 132180 draft genome.</title>
        <authorList>
            <person name="Zhang K."/>
        </authorList>
    </citation>
    <scope>NUCLEOTIDE SEQUENCE [LARGE SCALE GENOMIC DNA]</scope>
    <source>
        <strain evidence="7 8">YIM 132180</strain>
    </source>
</reference>
<dbReference type="PANTHER" id="PTHR45766">
    <property type="entry name" value="DNA ANNEALING HELICASE AND ENDONUCLEASE ZRANB3 FAMILY MEMBER"/>
    <property type="match status" value="1"/>
</dbReference>
<dbReference type="Gene3D" id="3.40.50.10810">
    <property type="entry name" value="Tandem AAA-ATPase domain"/>
    <property type="match status" value="1"/>
</dbReference>
<feature type="domain" description="Helicase ATP-binding" evidence="5">
    <location>
        <begin position="115"/>
        <end position="288"/>
    </location>
</feature>
<keyword evidence="1" id="KW-0547">Nucleotide-binding</keyword>
<dbReference type="Pfam" id="PF00271">
    <property type="entry name" value="Helicase_C"/>
    <property type="match status" value="1"/>
</dbReference>
<dbReference type="SMART" id="SM00487">
    <property type="entry name" value="DEXDc"/>
    <property type="match status" value="1"/>
</dbReference>
<keyword evidence="4" id="KW-0067">ATP-binding</keyword>
<dbReference type="SMART" id="SM00490">
    <property type="entry name" value="HELICc"/>
    <property type="match status" value="1"/>
</dbReference>
<dbReference type="Pfam" id="PF13020">
    <property type="entry name" value="NOV_C"/>
    <property type="match status" value="1"/>
</dbReference>
<dbReference type="GO" id="GO:0016787">
    <property type="term" value="F:hydrolase activity"/>
    <property type="evidence" value="ECO:0007669"/>
    <property type="project" value="UniProtKB-KW"/>
</dbReference>
<evidence type="ECO:0000313" key="8">
    <source>
        <dbReference type="Proteomes" id="UP000432089"/>
    </source>
</evidence>
<gene>
    <name evidence="7" type="ORF">F6X38_15540</name>
</gene>
<dbReference type="CDD" id="cd18011">
    <property type="entry name" value="DEXDc_RapA"/>
    <property type="match status" value="1"/>
</dbReference>
<dbReference type="InterPro" id="IPR038718">
    <property type="entry name" value="SNF2-like_sf"/>
</dbReference>
<dbReference type="InterPro" id="IPR006935">
    <property type="entry name" value="Helicase/UvrB_N"/>
</dbReference>
<evidence type="ECO:0000256" key="4">
    <source>
        <dbReference type="ARBA" id="ARBA00022840"/>
    </source>
</evidence>
<organism evidence="7 8">
    <name type="scientific">Plantimonas leprariae</name>
    <dbReference type="NCBI Taxonomy" id="2615207"/>
    <lineage>
        <taxon>Bacteria</taxon>
        <taxon>Pseudomonadati</taxon>
        <taxon>Pseudomonadota</taxon>
        <taxon>Alphaproteobacteria</taxon>
        <taxon>Hyphomicrobiales</taxon>
        <taxon>Aurantimonadaceae</taxon>
        <taxon>Plantimonas</taxon>
    </lineage>
</organism>
<dbReference type="Pfam" id="PF04851">
    <property type="entry name" value="ResIII"/>
    <property type="match status" value="1"/>
</dbReference>
<evidence type="ECO:0000259" key="5">
    <source>
        <dbReference type="PROSITE" id="PS51192"/>
    </source>
</evidence>
<dbReference type="GO" id="GO:0004386">
    <property type="term" value="F:helicase activity"/>
    <property type="evidence" value="ECO:0007669"/>
    <property type="project" value="UniProtKB-KW"/>
</dbReference>
<sequence length="1180" mass="131921">MMRLEELMRSALVDGLSPAGTAEIVAIDWLGTDQVSVTFRTPRGLDERVLQRIDEDGLRPTMPVRPFAFDGDGEDFRLAAEAHRIALAHLFDPYLALTNAEIEPLPHQITAVYGEMLPRQPLRFLLADDPGAGKTIMAGLLIKELILRGDLKRCLIVAPGSLVEQWQDELQEKFALEFRIVTRDMLRAGYRGNPFAEHDRLILRLDMGSRSEEMQERIDVAKDFDLVICDEAHRMSATHAGGEVKYTRRFQFGRRLARRARHFLLMTATPHNGHDDDFQLFLSLLDGDRFEGGHRDGVRTANASDLMRRLIKEELYWFDGRPLFPERRAYTASYMLSAAEAELYAAVTDYVREEMNRAERFAAADGRKRTSVGFALQSLQRRLASSPRAIWRSLSRRRERLQRRLEEERLATGSGVQAPAAAGRMTVPDDDDLDEMAEAELEALENEAIDTASSARTLAELATEIESLSRLEAMADALRGSGEDAKWRQLAAILDGPPVWDPATGRGRKILIFTEPRDTLDYLAERIATRLGDPDAVRVIHGGVPREQRRAAVAAFNDDPAVRVLVANDAAGEGVNLQRGAHLMVNYDLPWNPNRLEQRFGRIHRIGQTEVCHLWNLVAGETREGAVYQRLLEKLEEARRALGGKVYDVLGEAFEGTSLRNLLMEAVRYGERPEVKERLDRRVDGAVDREHLAALTARAQLARETMTAADVAELKREMERAHARRLQPHYVQGFFLEAFARLGGLASSRELGRFEIARVPALVRNRDHLAGGGGDPVLERYNRVAFEKAHVRGAAGEPAAALIAPGHPLLRAVIDLTIETYGSTLRRGAILVSDTWKDAVPRLLFMADHEVRDGVLGPDGRPRTISKRLQFVSLDEDGAGRDDGAAPYHDLRPATAAERALLEPVLAAEWLKGDWREKARSYAAEHLAGGHLREVRDRRLAHIRKVEDEVRLRLRKEIAYWSRRAEQHRLNVKAGKDERLALSRAEERANGLADRLEVRLAELKAERDIVAAPPTIVAGALVVPAAMLDALQRRDDPTPNMFAEDTTVSEQLAMDAVMAAERAAGRTPTDVSRHNRGWDIESLTLKGELIFLEVKGRAAGGEAIIVTKNEMLRGLNAGARYNLVYVPIEAGFAHAPIYVTDPARHLWNEPRFAERGTILSVREIVALGQPQPQTENLVPA</sequence>
<keyword evidence="3" id="KW-0347">Helicase</keyword>
<protein>
    <submittedName>
        <fullName evidence="7">DUF3883 domain-containing protein</fullName>
    </submittedName>
</protein>
<proteinExistence type="predicted"/>
<dbReference type="CDD" id="cd18793">
    <property type="entry name" value="SF2_C_SNF"/>
    <property type="match status" value="1"/>
</dbReference>
<dbReference type="InterPro" id="IPR014001">
    <property type="entry name" value="Helicase_ATP-bd"/>
</dbReference>
<keyword evidence="8" id="KW-1185">Reference proteome</keyword>
<dbReference type="PROSITE" id="PS51194">
    <property type="entry name" value="HELICASE_CTER"/>
    <property type="match status" value="1"/>
</dbReference>
<evidence type="ECO:0000259" key="6">
    <source>
        <dbReference type="PROSITE" id="PS51194"/>
    </source>
</evidence>
<dbReference type="InterPro" id="IPR027417">
    <property type="entry name" value="P-loop_NTPase"/>
</dbReference>
<dbReference type="Gene3D" id="3.40.50.300">
    <property type="entry name" value="P-loop containing nucleotide triphosphate hydrolases"/>
    <property type="match status" value="1"/>
</dbReference>
<evidence type="ECO:0000256" key="1">
    <source>
        <dbReference type="ARBA" id="ARBA00022741"/>
    </source>
</evidence>
<dbReference type="GO" id="GO:0003677">
    <property type="term" value="F:DNA binding"/>
    <property type="evidence" value="ECO:0007669"/>
    <property type="project" value="InterPro"/>
</dbReference>
<dbReference type="Proteomes" id="UP000432089">
    <property type="component" value="Unassembled WGS sequence"/>
</dbReference>
<evidence type="ECO:0000256" key="2">
    <source>
        <dbReference type="ARBA" id="ARBA00022801"/>
    </source>
</evidence>
<feature type="domain" description="Helicase C-terminal" evidence="6">
    <location>
        <begin position="486"/>
        <end position="650"/>
    </location>
</feature>
<evidence type="ECO:0000256" key="3">
    <source>
        <dbReference type="ARBA" id="ARBA00022806"/>
    </source>
</evidence>
<dbReference type="SUPFAM" id="SSF52540">
    <property type="entry name" value="P-loop containing nucleoside triphosphate hydrolases"/>
    <property type="match status" value="2"/>
</dbReference>
<dbReference type="InterPro" id="IPR049730">
    <property type="entry name" value="SNF2/RAD54-like_C"/>
</dbReference>
<dbReference type="EMBL" id="VZDO01000013">
    <property type="protein sequence ID" value="KAB0678448.1"/>
    <property type="molecule type" value="Genomic_DNA"/>
</dbReference>
<dbReference type="InterPro" id="IPR001650">
    <property type="entry name" value="Helicase_C-like"/>
</dbReference>
<dbReference type="GO" id="GO:0005524">
    <property type="term" value="F:ATP binding"/>
    <property type="evidence" value="ECO:0007669"/>
    <property type="project" value="InterPro"/>
</dbReference>
<comment type="caution">
    <text evidence="7">The sequence shown here is derived from an EMBL/GenBank/DDBJ whole genome shotgun (WGS) entry which is preliminary data.</text>
</comment>
<keyword evidence="2" id="KW-0378">Hydrolase</keyword>
<evidence type="ECO:0000313" key="7">
    <source>
        <dbReference type="EMBL" id="KAB0678448.1"/>
    </source>
</evidence>
<dbReference type="PROSITE" id="PS51192">
    <property type="entry name" value="HELICASE_ATP_BIND_1"/>
    <property type="match status" value="1"/>
</dbReference>